<feature type="domain" description="Halobacterial output" evidence="1">
    <location>
        <begin position="2"/>
        <end position="63"/>
    </location>
</feature>
<organism evidence="2 3">
    <name type="scientific">Halorubellus litoreus</name>
    <dbReference type="NCBI Taxonomy" id="755308"/>
    <lineage>
        <taxon>Archaea</taxon>
        <taxon>Methanobacteriati</taxon>
        <taxon>Methanobacteriota</taxon>
        <taxon>Stenosarchaea group</taxon>
        <taxon>Halobacteria</taxon>
        <taxon>Halobacteriales</taxon>
        <taxon>Halorubellaceae</taxon>
        <taxon>Halorubellus</taxon>
    </lineage>
</organism>
<dbReference type="EMBL" id="JBHSXN010000002">
    <property type="protein sequence ID" value="MFC6952971.1"/>
    <property type="molecule type" value="Genomic_DNA"/>
</dbReference>
<dbReference type="AlphaFoldDB" id="A0ABD5VD08"/>
<sequence length="82" mass="8193">METVVLAVADATERDALSLPPLATSIDPDVLDAVVDGPGNGSVTFTYASQEVTVAHDGDVSVSTVLPARRAGTRAASGPAGD</sequence>
<comment type="caution">
    <text evidence="2">The sequence shown here is derived from an EMBL/GenBank/DDBJ whole genome shotgun (WGS) entry which is preliminary data.</text>
</comment>
<name>A0ABD5VD08_9EURY</name>
<evidence type="ECO:0000259" key="1">
    <source>
        <dbReference type="Pfam" id="PF18545"/>
    </source>
</evidence>
<evidence type="ECO:0000313" key="2">
    <source>
        <dbReference type="EMBL" id="MFC6952971.1"/>
    </source>
</evidence>
<reference evidence="2 3" key="1">
    <citation type="journal article" date="2019" name="Int. J. Syst. Evol. Microbiol.">
        <title>The Global Catalogue of Microorganisms (GCM) 10K type strain sequencing project: providing services to taxonomists for standard genome sequencing and annotation.</title>
        <authorList>
            <consortium name="The Broad Institute Genomics Platform"/>
            <consortium name="The Broad Institute Genome Sequencing Center for Infectious Disease"/>
            <person name="Wu L."/>
            <person name="Ma J."/>
        </authorList>
    </citation>
    <scope>NUCLEOTIDE SEQUENCE [LARGE SCALE GENOMIC DNA]</scope>
    <source>
        <strain evidence="2 3">GX26</strain>
    </source>
</reference>
<keyword evidence="3" id="KW-1185">Reference proteome</keyword>
<dbReference type="Proteomes" id="UP001596395">
    <property type="component" value="Unassembled WGS sequence"/>
</dbReference>
<dbReference type="RefSeq" id="WP_336349951.1">
    <property type="nucleotide sequence ID" value="NZ_JAZAQL010000002.1"/>
</dbReference>
<dbReference type="InterPro" id="IPR040624">
    <property type="entry name" value="HalOD1"/>
</dbReference>
<gene>
    <name evidence="2" type="ORF">ACFQGB_08850</name>
</gene>
<proteinExistence type="predicted"/>
<accession>A0ABD5VD08</accession>
<dbReference type="Pfam" id="PF18545">
    <property type="entry name" value="HalOD1"/>
    <property type="match status" value="1"/>
</dbReference>
<evidence type="ECO:0000313" key="3">
    <source>
        <dbReference type="Proteomes" id="UP001596395"/>
    </source>
</evidence>
<protein>
    <submittedName>
        <fullName evidence="2">HalOD1 output domain-containing protein</fullName>
    </submittedName>
</protein>